<sequence>MTEYTISLQAYAKTVLHCAKYPWATVHGLLLAEKKDGKVRMADAIPLAHNWTQLTPMFDVALQQAQAYAKTKGWFVGGYYVAYEDAEAVQLSASSVLLARAVSAAAGDEAAVAFVIDAKKLGPGSTQPGLVPYLSVDSQWKEQSGAFSSGAKGKGSGAATFVLENNRMLAATQKLVAERADIDIHDFDEHLDDVALDWLQNKALSERIRTA</sequence>
<comment type="caution">
    <text evidence="1">The sequence shown here is derived from an EMBL/GenBank/DDBJ whole genome shotgun (WGS) entry which is preliminary data.</text>
</comment>
<evidence type="ECO:0000313" key="2">
    <source>
        <dbReference type="Proteomes" id="UP001139981"/>
    </source>
</evidence>
<evidence type="ECO:0000313" key="1">
    <source>
        <dbReference type="EMBL" id="KAJ2894536.1"/>
    </source>
</evidence>
<gene>
    <name evidence="1" type="ORF">IWW38_002550</name>
</gene>
<protein>
    <submittedName>
        <fullName evidence="1">Uncharacterized protein</fullName>
    </submittedName>
</protein>
<dbReference type="EMBL" id="JANBVB010000399">
    <property type="protein sequence ID" value="KAJ2894536.1"/>
    <property type="molecule type" value="Genomic_DNA"/>
</dbReference>
<accession>A0ACC1M419</accession>
<dbReference type="Proteomes" id="UP001139981">
    <property type="component" value="Unassembled WGS sequence"/>
</dbReference>
<keyword evidence="2" id="KW-1185">Reference proteome</keyword>
<reference evidence="1" key="1">
    <citation type="submission" date="2022-07" db="EMBL/GenBank/DDBJ databases">
        <title>Phylogenomic reconstructions and comparative analyses of Kickxellomycotina fungi.</title>
        <authorList>
            <person name="Reynolds N.K."/>
            <person name="Stajich J.E."/>
            <person name="Barry K."/>
            <person name="Grigoriev I.V."/>
            <person name="Crous P."/>
            <person name="Smith M.E."/>
        </authorList>
    </citation>
    <scope>NUCLEOTIDE SEQUENCE</scope>
    <source>
        <strain evidence="1">CBS 190363</strain>
    </source>
</reference>
<name>A0ACC1M419_9FUNG</name>
<organism evidence="1 2">
    <name type="scientific">Coemansia aciculifera</name>
    <dbReference type="NCBI Taxonomy" id="417176"/>
    <lineage>
        <taxon>Eukaryota</taxon>
        <taxon>Fungi</taxon>
        <taxon>Fungi incertae sedis</taxon>
        <taxon>Zoopagomycota</taxon>
        <taxon>Kickxellomycotina</taxon>
        <taxon>Kickxellomycetes</taxon>
        <taxon>Kickxellales</taxon>
        <taxon>Kickxellaceae</taxon>
        <taxon>Coemansia</taxon>
    </lineage>
</organism>
<proteinExistence type="predicted"/>